<dbReference type="Pfam" id="PF13094">
    <property type="entry name" value="CENP-Q"/>
    <property type="match status" value="1"/>
</dbReference>
<feature type="region of interest" description="Disordered" evidence="2">
    <location>
        <begin position="160"/>
        <end position="182"/>
    </location>
</feature>
<dbReference type="OrthoDB" id="2420947at2759"/>
<evidence type="ECO:0000313" key="3">
    <source>
        <dbReference type="EMBL" id="KAF2745901.1"/>
    </source>
</evidence>
<sequence>MVELQPQPASEFTRLRPKTRRIAVQDIQEWPEMSSSVLEQVSVVLKHAKDKTALSRRDPKRREEADNVLGASVRRLERFLAKARMPPQAKAHQFDLNHLAAINERVFSELTEARHRSEDLEEQVRLANKRLQEELSRLEYVENNARDWRSRWKSRDNRQLHPLLRQSDSGADADDRPEDIGMRITEPTEPSLLETPDTELAPLLERLRRNLETMQGNQAQVDGISEATTRAQMALDDVLLRHGSAR</sequence>
<accession>A0A6A6V9C9</accession>
<keyword evidence="1" id="KW-0175">Coiled coil</keyword>
<protein>
    <submittedName>
        <fullName evidence="3">Uncharacterized protein</fullName>
    </submittedName>
</protein>
<name>A0A6A6V9C9_9PLEO</name>
<keyword evidence="4" id="KW-1185">Reference proteome</keyword>
<evidence type="ECO:0000256" key="1">
    <source>
        <dbReference type="SAM" id="Coils"/>
    </source>
</evidence>
<gene>
    <name evidence="3" type="ORF">M011DRAFT_495380</name>
</gene>
<dbReference type="AlphaFoldDB" id="A0A6A6V9C9"/>
<dbReference type="InterPro" id="IPR025212">
    <property type="entry name" value="CAD_CENP-Q"/>
</dbReference>
<proteinExistence type="predicted"/>
<evidence type="ECO:0000256" key="2">
    <source>
        <dbReference type="SAM" id="MobiDB-lite"/>
    </source>
</evidence>
<evidence type="ECO:0000313" key="4">
    <source>
        <dbReference type="Proteomes" id="UP000799440"/>
    </source>
</evidence>
<organism evidence="3 4">
    <name type="scientific">Sporormia fimetaria CBS 119925</name>
    <dbReference type="NCBI Taxonomy" id="1340428"/>
    <lineage>
        <taxon>Eukaryota</taxon>
        <taxon>Fungi</taxon>
        <taxon>Dikarya</taxon>
        <taxon>Ascomycota</taxon>
        <taxon>Pezizomycotina</taxon>
        <taxon>Dothideomycetes</taxon>
        <taxon>Pleosporomycetidae</taxon>
        <taxon>Pleosporales</taxon>
        <taxon>Sporormiaceae</taxon>
        <taxon>Sporormia</taxon>
    </lineage>
</organism>
<dbReference type="EMBL" id="MU006580">
    <property type="protein sequence ID" value="KAF2745901.1"/>
    <property type="molecule type" value="Genomic_DNA"/>
</dbReference>
<dbReference type="Proteomes" id="UP000799440">
    <property type="component" value="Unassembled WGS sequence"/>
</dbReference>
<feature type="coiled-coil region" evidence="1">
    <location>
        <begin position="103"/>
        <end position="137"/>
    </location>
</feature>
<reference evidence="3" key="1">
    <citation type="journal article" date="2020" name="Stud. Mycol.">
        <title>101 Dothideomycetes genomes: a test case for predicting lifestyles and emergence of pathogens.</title>
        <authorList>
            <person name="Haridas S."/>
            <person name="Albert R."/>
            <person name="Binder M."/>
            <person name="Bloem J."/>
            <person name="Labutti K."/>
            <person name="Salamov A."/>
            <person name="Andreopoulos B."/>
            <person name="Baker S."/>
            <person name="Barry K."/>
            <person name="Bills G."/>
            <person name="Bluhm B."/>
            <person name="Cannon C."/>
            <person name="Castanera R."/>
            <person name="Culley D."/>
            <person name="Daum C."/>
            <person name="Ezra D."/>
            <person name="Gonzalez J."/>
            <person name="Henrissat B."/>
            <person name="Kuo A."/>
            <person name="Liang C."/>
            <person name="Lipzen A."/>
            <person name="Lutzoni F."/>
            <person name="Magnuson J."/>
            <person name="Mondo S."/>
            <person name="Nolan M."/>
            <person name="Ohm R."/>
            <person name="Pangilinan J."/>
            <person name="Park H.-J."/>
            <person name="Ramirez L."/>
            <person name="Alfaro M."/>
            <person name="Sun H."/>
            <person name="Tritt A."/>
            <person name="Yoshinaga Y."/>
            <person name="Zwiers L.-H."/>
            <person name="Turgeon B."/>
            <person name="Goodwin S."/>
            <person name="Spatafora J."/>
            <person name="Crous P."/>
            <person name="Grigoriev I."/>
        </authorList>
    </citation>
    <scope>NUCLEOTIDE SEQUENCE</scope>
    <source>
        <strain evidence="3">CBS 119925</strain>
    </source>
</reference>